<gene>
    <name evidence="1" type="ORF">V0288_12440</name>
</gene>
<dbReference type="AlphaFoldDB" id="A0AAW9QW75"/>
<proteinExistence type="predicted"/>
<comment type="caution">
    <text evidence="1">The sequence shown here is derived from an EMBL/GenBank/DDBJ whole genome shotgun (WGS) entry which is preliminary data.</text>
</comment>
<dbReference type="RefSeq" id="WP_332865410.1">
    <property type="nucleotide sequence ID" value="NZ_JBAFSM010000021.1"/>
</dbReference>
<protein>
    <submittedName>
        <fullName evidence="1">Aspartyl protease</fullName>
    </submittedName>
</protein>
<dbReference type="GO" id="GO:0006508">
    <property type="term" value="P:proteolysis"/>
    <property type="evidence" value="ECO:0007669"/>
    <property type="project" value="UniProtKB-KW"/>
</dbReference>
<accession>A0AAW9QW75</accession>
<dbReference type="GO" id="GO:0008233">
    <property type="term" value="F:peptidase activity"/>
    <property type="evidence" value="ECO:0007669"/>
    <property type="project" value="UniProtKB-KW"/>
</dbReference>
<evidence type="ECO:0000313" key="1">
    <source>
        <dbReference type="EMBL" id="MEG3437928.1"/>
    </source>
</evidence>
<dbReference type="Proteomes" id="UP001328733">
    <property type="component" value="Unassembled WGS sequence"/>
</dbReference>
<keyword evidence="1" id="KW-0378">Hydrolase</keyword>
<name>A0AAW9QW75_9CHRO</name>
<reference evidence="1 2" key="1">
    <citation type="submission" date="2024-01" db="EMBL/GenBank/DDBJ databases">
        <title>Genomic insights into the taxonomy and metabolism of the cyanobacterium Pannus brasiliensis CCIBt3594.</title>
        <authorList>
            <person name="Machado M."/>
            <person name="Botero N.B."/>
            <person name="Andreote A.P.D."/>
            <person name="Feitosa A.M.T."/>
            <person name="Popin R."/>
            <person name="Sivonen K."/>
            <person name="Fiore M.F."/>
        </authorList>
    </citation>
    <scope>NUCLEOTIDE SEQUENCE [LARGE SCALE GENOMIC DNA]</scope>
    <source>
        <strain evidence="1 2">CCIBt3594</strain>
    </source>
</reference>
<dbReference type="EMBL" id="JBAFSM010000021">
    <property type="protein sequence ID" value="MEG3437928.1"/>
    <property type="molecule type" value="Genomic_DNA"/>
</dbReference>
<organism evidence="1 2">
    <name type="scientific">Pannus brasiliensis CCIBt3594</name>
    <dbReference type="NCBI Taxonomy" id="1427578"/>
    <lineage>
        <taxon>Bacteria</taxon>
        <taxon>Bacillati</taxon>
        <taxon>Cyanobacteriota</taxon>
        <taxon>Cyanophyceae</taxon>
        <taxon>Oscillatoriophycideae</taxon>
        <taxon>Chroococcales</taxon>
        <taxon>Microcystaceae</taxon>
        <taxon>Pannus</taxon>
    </lineage>
</organism>
<keyword evidence="2" id="KW-1185">Reference proteome</keyword>
<dbReference type="Gene3D" id="2.40.70.10">
    <property type="entry name" value="Acid Proteases"/>
    <property type="match status" value="1"/>
</dbReference>
<dbReference type="InterPro" id="IPR021109">
    <property type="entry name" value="Peptidase_aspartic_dom_sf"/>
</dbReference>
<keyword evidence="1" id="KW-0645">Protease</keyword>
<sequence>MIQGRFGDNGEIYFDIELITGDGLSLTVEAMLDTGFTELCVMNDQDIRDLGWRFLNQDKLITAKGEALFDIYLGKVAIDRQEYEIPVFAGDEIQEILLGSRWLKQFVLFADYLREEVTLS</sequence>
<evidence type="ECO:0000313" key="2">
    <source>
        <dbReference type="Proteomes" id="UP001328733"/>
    </source>
</evidence>